<dbReference type="EMBL" id="APCN01000888">
    <property type="status" value="NOT_ANNOTATED_CDS"/>
    <property type="molecule type" value="Genomic_DNA"/>
</dbReference>
<proteinExistence type="predicted"/>
<name>A0A182HL97_ANOAR</name>
<dbReference type="Proteomes" id="UP000075840">
    <property type="component" value="Unassembled WGS sequence"/>
</dbReference>
<dbReference type="VEuPathDB" id="VectorBase:AARA002027"/>
<keyword evidence="2" id="KW-1185">Reference proteome</keyword>
<dbReference type="EnsemblMetazoa" id="AARA002027-RA">
    <property type="protein sequence ID" value="AARA002027-PA"/>
    <property type="gene ID" value="AARA002027"/>
</dbReference>
<dbReference type="AlphaFoldDB" id="A0A182HL97"/>
<evidence type="ECO:0000313" key="1">
    <source>
        <dbReference type="EnsemblMetazoa" id="AARA002027-PA"/>
    </source>
</evidence>
<evidence type="ECO:0000313" key="2">
    <source>
        <dbReference type="Proteomes" id="UP000075840"/>
    </source>
</evidence>
<accession>A0A182HL97</accession>
<reference evidence="1" key="1">
    <citation type="submission" date="2022-08" db="UniProtKB">
        <authorList>
            <consortium name="EnsemblMetazoa"/>
        </authorList>
    </citation>
    <scope>IDENTIFICATION</scope>
    <source>
        <strain evidence="1">Dongola</strain>
    </source>
</reference>
<protein>
    <submittedName>
        <fullName evidence="1">Uncharacterized protein</fullName>
    </submittedName>
</protein>
<organism evidence="1 2">
    <name type="scientific">Anopheles arabiensis</name>
    <name type="common">Mosquito</name>
    <dbReference type="NCBI Taxonomy" id="7173"/>
    <lineage>
        <taxon>Eukaryota</taxon>
        <taxon>Metazoa</taxon>
        <taxon>Ecdysozoa</taxon>
        <taxon>Arthropoda</taxon>
        <taxon>Hexapoda</taxon>
        <taxon>Insecta</taxon>
        <taxon>Pterygota</taxon>
        <taxon>Neoptera</taxon>
        <taxon>Endopterygota</taxon>
        <taxon>Diptera</taxon>
        <taxon>Nematocera</taxon>
        <taxon>Culicoidea</taxon>
        <taxon>Culicidae</taxon>
        <taxon>Anophelinae</taxon>
        <taxon>Anopheles</taxon>
    </lineage>
</organism>
<sequence>MKRARRVVQAAAAVPEEIVSIDSLEHKWMLHKWSLHESKGRIVLQYELEIFELRY</sequence>